<comment type="caution">
    <text evidence="6">The sequence shown here is derived from an EMBL/GenBank/DDBJ whole genome shotgun (WGS) entry which is preliminary data.</text>
</comment>
<dbReference type="Pfam" id="PF01975">
    <property type="entry name" value="SurE"/>
    <property type="match status" value="1"/>
</dbReference>
<evidence type="ECO:0000256" key="4">
    <source>
        <dbReference type="SAM" id="MobiDB-lite"/>
    </source>
</evidence>
<evidence type="ECO:0000259" key="5">
    <source>
        <dbReference type="Pfam" id="PF01975"/>
    </source>
</evidence>
<evidence type="ECO:0000313" key="7">
    <source>
        <dbReference type="Proteomes" id="UP001165090"/>
    </source>
</evidence>
<protein>
    <recommendedName>
        <fullName evidence="5">Survival protein SurE-like phosphatase/nucleotidase domain-containing protein</fullName>
    </recommendedName>
</protein>
<evidence type="ECO:0000256" key="3">
    <source>
        <dbReference type="ARBA" id="ARBA00022801"/>
    </source>
</evidence>
<dbReference type="SUPFAM" id="SSF64167">
    <property type="entry name" value="SurE-like"/>
    <property type="match status" value="1"/>
</dbReference>
<evidence type="ECO:0000313" key="6">
    <source>
        <dbReference type="EMBL" id="GLI68919.1"/>
    </source>
</evidence>
<keyword evidence="2" id="KW-0479">Metal-binding</keyword>
<feature type="region of interest" description="Disordered" evidence="4">
    <location>
        <begin position="319"/>
        <end position="339"/>
    </location>
</feature>
<gene>
    <name evidence="6" type="ORF">VaNZ11_013341</name>
</gene>
<dbReference type="Proteomes" id="UP001165090">
    <property type="component" value="Unassembled WGS sequence"/>
</dbReference>
<proteinExistence type="inferred from homology"/>
<dbReference type="EMBL" id="BSDZ01000080">
    <property type="protein sequence ID" value="GLI68919.1"/>
    <property type="molecule type" value="Genomic_DNA"/>
</dbReference>
<dbReference type="PANTHER" id="PTHR30457">
    <property type="entry name" value="5'-NUCLEOTIDASE SURE"/>
    <property type="match status" value="1"/>
</dbReference>
<name>A0ABQ5SGZ6_9CHLO</name>
<sequence>MRRIFMSKSSASILLRQHRDRPCSHFTLTRSRSSIVAVRAAEPCVVLSNDDGVESPALQSLAAKLRQDTGQRVLVIAPARNKSAASMGLTLRNDMELRVRPDLGPDTYALAGTPTDCMMVALDATKGLLRALDLHPIIALSGPNYGPNMGTDVLLSGTVGAARTAGLYGVPSLASSSTSTDKCSSLDNAVGATLALTKVAMAALGDRPARNWPRDHVVVGGIGRRHVAATCEYESLPHNWVMDVEQVLVDAFQDGDLFLNLNVPADWQPARGRVQTTGLGLMFYRDSYVVSVPERSSPAAETMAGQLQPALVAAIEMPNGNGNGNGDSNGGALSSRGVELANGSGNGKINGNGNGTRTDVIQGIAEALAAGYPVVYNNAYDTRRIMQIDRSDVMALQAGHVSISTLQTWPEGHTLCLSDRVMSRALLSGHDGMPAWLQARREQFQQV</sequence>
<dbReference type="InterPro" id="IPR036523">
    <property type="entry name" value="SurE-like_sf"/>
</dbReference>
<accession>A0ABQ5SGZ6</accession>
<comment type="similarity">
    <text evidence="1">Belongs to the SurE nucleotidase family.</text>
</comment>
<dbReference type="PANTHER" id="PTHR30457:SF0">
    <property type="entry name" value="PHOSPHATASE, PUTATIVE (AFU_ORTHOLOGUE AFUA_4G01070)-RELATED"/>
    <property type="match status" value="1"/>
</dbReference>
<evidence type="ECO:0000256" key="2">
    <source>
        <dbReference type="ARBA" id="ARBA00022723"/>
    </source>
</evidence>
<dbReference type="InterPro" id="IPR030048">
    <property type="entry name" value="SurE"/>
</dbReference>
<dbReference type="Gene3D" id="3.40.1210.10">
    <property type="entry name" value="Survival protein SurE-like phosphatase/nucleotidase"/>
    <property type="match status" value="1"/>
</dbReference>
<keyword evidence="3" id="KW-0378">Hydrolase</keyword>
<keyword evidence="7" id="KW-1185">Reference proteome</keyword>
<evidence type="ECO:0000256" key="1">
    <source>
        <dbReference type="ARBA" id="ARBA00011062"/>
    </source>
</evidence>
<reference evidence="6 7" key="1">
    <citation type="journal article" date="2023" name="IScience">
        <title>Expanded male sex-determining region conserved during the evolution of homothallism in the green alga Volvox.</title>
        <authorList>
            <person name="Yamamoto K."/>
            <person name="Matsuzaki R."/>
            <person name="Mahakham W."/>
            <person name="Heman W."/>
            <person name="Sekimoto H."/>
            <person name="Kawachi M."/>
            <person name="Minakuchi Y."/>
            <person name="Toyoda A."/>
            <person name="Nozaki H."/>
        </authorList>
    </citation>
    <scope>NUCLEOTIDE SEQUENCE [LARGE SCALE GENOMIC DNA]</scope>
    <source>
        <strain evidence="6 7">NIES-4468</strain>
    </source>
</reference>
<dbReference type="InterPro" id="IPR002828">
    <property type="entry name" value="SurE-like_Pase/nucleotidase"/>
</dbReference>
<organism evidence="6 7">
    <name type="scientific">Volvox africanus</name>
    <dbReference type="NCBI Taxonomy" id="51714"/>
    <lineage>
        <taxon>Eukaryota</taxon>
        <taxon>Viridiplantae</taxon>
        <taxon>Chlorophyta</taxon>
        <taxon>core chlorophytes</taxon>
        <taxon>Chlorophyceae</taxon>
        <taxon>CS clade</taxon>
        <taxon>Chlamydomonadales</taxon>
        <taxon>Volvocaceae</taxon>
        <taxon>Volvox</taxon>
    </lineage>
</organism>
<feature type="domain" description="Survival protein SurE-like phosphatase/nucleotidase" evidence="5">
    <location>
        <begin position="45"/>
        <end position="277"/>
    </location>
</feature>